<dbReference type="Pfam" id="PF01148">
    <property type="entry name" value="CTP_transf_1"/>
    <property type="match status" value="1"/>
</dbReference>
<evidence type="ECO:0000256" key="2">
    <source>
        <dbReference type="ARBA" id="ARBA00004651"/>
    </source>
</evidence>
<feature type="transmembrane region" description="Helical" evidence="24">
    <location>
        <begin position="78"/>
        <end position="96"/>
    </location>
</feature>
<keyword evidence="13 24" id="KW-1133">Transmembrane helix</keyword>
<evidence type="ECO:0000256" key="11">
    <source>
        <dbReference type="ARBA" id="ARBA00022692"/>
    </source>
</evidence>
<dbReference type="RefSeq" id="WP_377938659.1">
    <property type="nucleotide sequence ID" value="NZ_JBHTHQ010000021.1"/>
</dbReference>
<evidence type="ECO:0000256" key="23">
    <source>
        <dbReference type="ARBA" id="ARBA00033406"/>
    </source>
</evidence>
<evidence type="ECO:0000256" key="1">
    <source>
        <dbReference type="ARBA" id="ARBA00001698"/>
    </source>
</evidence>
<comment type="caution">
    <text evidence="25">The sequence shown here is derived from an EMBL/GenBank/DDBJ whole genome shotgun (WGS) entry which is preliminary data.</text>
</comment>
<evidence type="ECO:0000256" key="17">
    <source>
        <dbReference type="ARBA" id="ARBA00023264"/>
    </source>
</evidence>
<feature type="transmembrane region" description="Helical" evidence="24">
    <location>
        <begin position="102"/>
        <end position="122"/>
    </location>
</feature>
<proteinExistence type="inferred from homology"/>
<dbReference type="Proteomes" id="UP001597036">
    <property type="component" value="Unassembled WGS sequence"/>
</dbReference>
<keyword evidence="8" id="KW-1003">Cell membrane</keyword>
<dbReference type="EMBL" id="JBHTHQ010000021">
    <property type="protein sequence ID" value="MFD0704955.1"/>
    <property type="molecule type" value="Genomic_DNA"/>
</dbReference>
<evidence type="ECO:0000256" key="18">
    <source>
        <dbReference type="ARBA" id="ARBA00029893"/>
    </source>
</evidence>
<feature type="transmembrane region" description="Helical" evidence="24">
    <location>
        <begin position="50"/>
        <end position="66"/>
    </location>
</feature>
<comment type="catalytic activity">
    <reaction evidence="1">
        <text>a 1,2-diacyl-sn-glycero-3-phosphate + CTP + H(+) = a CDP-1,2-diacyl-sn-glycerol + diphosphate</text>
        <dbReference type="Rhea" id="RHEA:16229"/>
        <dbReference type="ChEBI" id="CHEBI:15378"/>
        <dbReference type="ChEBI" id="CHEBI:33019"/>
        <dbReference type="ChEBI" id="CHEBI:37563"/>
        <dbReference type="ChEBI" id="CHEBI:58332"/>
        <dbReference type="ChEBI" id="CHEBI:58608"/>
        <dbReference type="EC" id="2.7.7.41"/>
    </reaction>
</comment>
<dbReference type="PANTHER" id="PTHR46382">
    <property type="entry name" value="PHOSPHATIDATE CYTIDYLYLTRANSFERASE"/>
    <property type="match status" value="1"/>
</dbReference>
<evidence type="ECO:0000256" key="10">
    <source>
        <dbReference type="ARBA" id="ARBA00022679"/>
    </source>
</evidence>
<evidence type="ECO:0000256" key="4">
    <source>
        <dbReference type="ARBA" id="ARBA00005189"/>
    </source>
</evidence>
<keyword evidence="15 24" id="KW-0472">Membrane</keyword>
<feature type="transmembrane region" description="Helical" evidence="24">
    <location>
        <begin position="258"/>
        <end position="277"/>
    </location>
</feature>
<evidence type="ECO:0000256" key="22">
    <source>
        <dbReference type="ARBA" id="ARBA00032743"/>
    </source>
</evidence>
<accession>A0ABW2Y3V7</accession>
<comment type="subcellular location">
    <subcellularLocation>
        <location evidence="2">Cell membrane</location>
        <topology evidence="2">Multi-pass membrane protein</topology>
    </subcellularLocation>
</comment>
<evidence type="ECO:0000256" key="15">
    <source>
        <dbReference type="ARBA" id="ARBA00023136"/>
    </source>
</evidence>
<keyword evidence="11 24" id="KW-0812">Transmembrane</keyword>
<keyword evidence="9" id="KW-0444">Lipid biosynthesis</keyword>
<feature type="transmembrane region" description="Helical" evidence="24">
    <location>
        <begin position="158"/>
        <end position="179"/>
    </location>
</feature>
<keyword evidence="12 25" id="KW-0548">Nucleotidyltransferase</keyword>
<dbReference type="EC" id="2.7.7.41" evidence="6"/>
<evidence type="ECO:0000256" key="14">
    <source>
        <dbReference type="ARBA" id="ARBA00023098"/>
    </source>
</evidence>
<evidence type="ECO:0000256" key="24">
    <source>
        <dbReference type="SAM" id="Phobius"/>
    </source>
</evidence>
<evidence type="ECO:0000256" key="5">
    <source>
        <dbReference type="ARBA" id="ARBA00010185"/>
    </source>
</evidence>
<gene>
    <name evidence="25" type="ORF">ACFQY8_04245</name>
</gene>
<evidence type="ECO:0000256" key="20">
    <source>
        <dbReference type="ARBA" id="ARBA00032253"/>
    </source>
</evidence>
<name>A0ABW2Y3V7_9BIFI</name>
<feature type="transmembrane region" description="Helical" evidence="24">
    <location>
        <begin position="185"/>
        <end position="205"/>
    </location>
</feature>
<evidence type="ECO:0000256" key="13">
    <source>
        <dbReference type="ARBA" id="ARBA00022989"/>
    </source>
</evidence>
<evidence type="ECO:0000313" key="26">
    <source>
        <dbReference type="Proteomes" id="UP001597036"/>
    </source>
</evidence>
<sequence>MGHTARPEDDIEAKLDEINKRTGRNMVQAVVTGALLVILVVASLIFNTQIFLWLVIIFVCIALWELRVDFSTIGIRIPLIPLIIMTVGTLAAIYYVPAQQPALTAALGCTITAALSVIFSCFENFKSAKVERSLSQKAPHSKNNIEHIELEHSRLTHIGATLLAVFYITVLGSFIVLPVTRDHPVAFEFMVIFLPSLGDIGGLAFGAAFGKHKLSPRISPKKSVEGLIGSVLFSAIGSFVIGVFAYSHTQFAQHVVELIILGICVGIVGLFGDLCASMLKRDMGLKDMGTLLAGHGGVLDRVDSILMCAPVICILIMALGL</sequence>
<evidence type="ECO:0000313" key="25">
    <source>
        <dbReference type="EMBL" id="MFD0704955.1"/>
    </source>
</evidence>
<evidence type="ECO:0000256" key="9">
    <source>
        <dbReference type="ARBA" id="ARBA00022516"/>
    </source>
</evidence>
<feature type="transmembrane region" description="Helical" evidence="24">
    <location>
        <begin position="298"/>
        <end position="319"/>
    </location>
</feature>
<dbReference type="PANTHER" id="PTHR46382:SF1">
    <property type="entry name" value="PHOSPHATIDATE CYTIDYLYLTRANSFERASE"/>
    <property type="match status" value="1"/>
</dbReference>
<comment type="similarity">
    <text evidence="5">Belongs to the CDS family.</text>
</comment>
<dbReference type="GO" id="GO:0016779">
    <property type="term" value="F:nucleotidyltransferase activity"/>
    <property type="evidence" value="ECO:0007669"/>
    <property type="project" value="UniProtKB-KW"/>
</dbReference>
<comment type="pathway">
    <text evidence="3">Phospholipid metabolism; CDP-diacylglycerol biosynthesis; CDP-diacylglycerol from sn-glycerol 3-phosphate: step 3/3.</text>
</comment>
<evidence type="ECO:0000256" key="19">
    <source>
        <dbReference type="ARBA" id="ARBA00031825"/>
    </source>
</evidence>
<feature type="transmembrane region" description="Helical" evidence="24">
    <location>
        <begin position="226"/>
        <end position="246"/>
    </location>
</feature>
<protein>
    <recommendedName>
        <fullName evidence="7">Phosphatidate cytidylyltransferase</fullName>
        <ecNumber evidence="6">2.7.7.41</ecNumber>
    </recommendedName>
    <alternativeName>
        <fullName evidence="20">CDP-DAG synthase</fullName>
    </alternativeName>
    <alternativeName>
        <fullName evidence="22">CDP-DG synthase</fullName>
    </alternativeName>
    <alternativeName>
        <fullName evidence="18">CDP-diacylglycerol synthase</fullName>
    </alternativeName>
    <alternativeName>
        <fullName evidence="21">CDP-diglyceride pyrophosphorylase</fullName>
    </alternativeName>
    <alternativeName>
        <fullName evidence="23">CDP-diglyceride synthase</fullName>
    </alternativeName>
    <alternativeName>
        <fullName evidence="19">CTP:phosphatidate cytidylyltransferase</fullName>
    </alternativeName>
</protein>
<keyword evidence="17" id="KW-1208">Phospholipid metabolism</keyword>
<evidence type="ECO:0000256" key="6">
    <source>
        <dbReference type="ARBA" id="ARBA00012487"/>
    </source>
</evidence>
<evidence type="ECO:0000256" key="16">
    <source>
        <dbReference type="ARBA" id="ARBA00023209"/>
    </source>
</evidence>
<evidence type="ECO:0000256" key="8">
    <source>
        <dbReference type="ARBA" id="ARBA00022475"/>
    </source>
</evidence>
<evidence type="ECO:0000256" key="12">
    <source>
        <dbReference type="ARBA" id="ARBA00022695"/>
    </source>
</evidence>
<evidence type="ECO:0000256" key="7">
    <source>
        <dbReference type="ARBA" id="ARBA00019373"/>
    </source>
</evidence>
<reference evidence="26" key="1">
    <citation type="journal article" date="2019" name="Int. J. Syst. Evol. Microbiol.">
        <title>The Global Catalogue of Microorganisms (GCM) 10K type strain sequencing project: providing services to taxonomists for standard genome sequencing and annotation.</title>
        <authorList>
            <consortium name="The Broad Institute Genomics Platform"/>
            <consortium name="The Broad Institute Genome Sequencing Center for Infectious Disease"/>
            <person name="Wu L."/>
            <person name="Ma J."/>
        </authorList>
    </citation>
    <scope>NUCLEOTIDE SEQUENCE [LARGE SCALE GENOMIC DNA]</scope>
    <source>
        <strain evidence="26">CCM 8604</strain>
    </source>
</reference>
<evidence type="ECO:0000256" key="3">
    <source>
        <dbReference type="ARBA" id="ARBA00005119"/>
    </source>
</evidence>
<comment type="pathway">
    <text evidence="4">Lipid metabolism.</text>
</comment>
<keyword evidence="16" id="KW-0594">Phospholipid biosynthesis</keyword>
<keyword evidence="10" id="KW-0808">Transferase</keyword>
<keyword evidence="14" id="KW-0443">Lipid metabolism</keyword>
<keyword evidence="26" id="KW-1185">Reference proteome</keyword>
<feature type="transmembrane region" description="Helical" evidence="24">
    <location>
        <begin position="26"/>
        <end position="44"/>
    </location>
</feature>
<evidence type="ECO:0000256" key="21">
    <source>
        <dbReference type="ARBA" id="ARBA00032396"/>
    </source>
</evidence>
<organism evidence="25 26">
    <name type="scientific">Alloscardovia venturai</name>
    <dbReference type="NCBI Taxonomy" id="1769421"/>
    <lineage>
        <taxon>Bacteria</taxon>
        <taxon>Bacillati</taxon>
        <taxon>Actinomycetota</taxon>
        <taxon>Actinomycetes</taxon>
        <taxon>Bifidobacteriales</taxon>
        <taxon>Bifidobacteriaceae</taxon>
        <taxon>Alloscardovia</taxon>
    </lineage>
</organism>